<keyword evidence="2" id="KW-0472">Membrane</keyword>
<evidence type="ECO:0000256" key="1">
    <source>
        <dbReference type="SAM" id="MobiDB-lite"/>
    </source>
</evidence>
<dbReference type="RefSeq" id="WP_131776949.1">
    <property type="nucleotide sequence ID" value="NZ_BMOB01000006.1"/>
</dbReference>
<keyword evidence="4" id="KW-1185">Reference proteome</keyword>
<evidence type="ECO:0000313" key="3">
    <source>
        <dbReference type="EMBL" id="GGI87039.1"/>
    </source>
</evidence>
<comment type="caution">
    <text evidence="3">The sequence shown here is derived from an EMBL/GenBank/DDBJ whole genome shotgun (WGS) entry which is preliminary data.</text>
</comment>
<dbReference type="OrthoDB" id="5657202at2"/>
<gene>
    <name evidence="3" type="ORF">GCM10007966_14670</name>
</gene>
<sequence length="146" mass="16257">MRAVDELTGLVSSKYEAIKTLLAIVKLETKLAGLSVFPLVMNVGILIAIAITSYFTAMILFGYGFYTLFQSVLIALAGVFILNLIFLGISVKYLLYTLKNMSFERTRRLLSQQEGKDQYDDEKRSTQHLKEDGKEISSRATGSDAS</sequence>
<feature type="transmembrane region" description="Helical" evidence="2">
    <location>
        <begin position="72"/>
        <end position="95"/>
    </location>
</feature>
<feature type="compositionally biased region" description="Basic and acidic residues" evidence="1">
    <location>
        <begin position="114"/>
        <end position="137"/>
    </location>
</feature>
<accession>A0A917JUP7</accession>
<evidence type="ECO:0000256" key="2">
    <source>
        <dbReference type="SAM" id="Phobius"/>
    </source>
</evidence>
<name>A0A917JUP7_9GAMM</name>
<proteinExistence type="predicted"/>
<reference evidence="3" key="1">
    <citation type="journal article" date="2014" name="Int. J. Syst. Evol. Microbiol.">
        <title>Complete genome sequence of Corynebacterium casei LMG S-19264T (=DSM 44701T), isolated from a smear-ripened cheese.</title>
        <authorList>
            <consortium name="US DOE Joint Genome Institute (JGI-PGF)"/>
            <person name="Walter F."/>
            <person name="Albersmeier A."/>
            <person name="Kalinowski J."/>
            <person name="Ruckert C."/>
        </authorList>
    </citation>
    <scope>NUCLEOTIDE SEQUENCE</scope>
    <source>
        <strain evidence="3">JCM 13919</strain>
    </source>
</reference>
<organism evidence="3 4">
    <name type="scientific">Legionella impletisoli</name>
    <dbReference type="NCBI Taxonomy" id="343510"/>
    <lineage>
        <taxon>Bacteria</taxon>
        <taxon>Pseudomonadati</taxon>
        <taxon>Pseudomonadota</taxon>
        <taxon>Gammaproteobacteria</taxon>
        <taxon>Legionellales</taxon>
        <taxon>Legionellaceae</taxon>
        <taxon>Legionella</taxon>
    </lineage>
</organism>
<keyword evidence="2" id="KW-0812">Transmembrane</keyword>
<dbReference type="Proteomes" id="UP000630149">
    <property type="component" value="Unassembled WGS sequence"/>
</dbReference>
<feature type="region of interest" description="Disordered" evidence="1">
    <location>
        <begin position="112"/>
        <end position="146"/>
    </location>
</feature>
<keyword evidence="2" id="KW-1133">Transmembrane helix</keyword>
<dbReference type="AlphaFoldDB" id="A0A917JUP7"/>
<evidence type="ECO:0000313" key="4">
    <source>
        <dbReference type="Proteomes" id="UP000630149"/>
    </source>
</evidence>
<dbReference type="EMBL" id="BMOB01000006">
    <property type="protein sequence ID" value="GGI87039.1"/>
    <property type="molecule type" value="Genomic_DNA"/>
</dbReference>
<reference evidence="3" key="2">
    <citation type="submission" date="2020-09" db="EMBL/GenBank/DDBJ databases">
        <authorList>
            <person name="Sun Q."/>
            <person name="Ohkuma M."/>
        </authorList>
    </citation>
    <scope>NUCLEOTIDE SEQUENCE</scope>
    <source>
        <strain evidence="3">JCM 13919</strain>
    </source>
</reference>
<feature type="transmembrane region" description="Helical" evidence="2">
    <location>
        <begin position="39"/>
        <end position="66"/>
    </location>
</feature>
<protein>
    <submittedName>
        <fullName evidence="3">Uncharacterized protein</fullName>
    </submittedName>
</protein>